<keyword evidence="3" id="KW-1185">Reference proteome</keyword>
<sequence length="69" mass="7369">MEIFLITFIVMLVVVAIMAVGLLQNKRIKGSCSGLNTISGLESACSCDSPCEKRLAREAEAAGRHAETN</sequence>
<name>A0A1T2L916_9GAMM</name>
<dbReference type="EMBL" id="MPRK01000058">
    <property type="protein sequence ID" value="OOZ41593.1"/>
    <property type="molecule type" value="Genomic_DNA"/>
</dbReference>
<protein>
    <recommendedName>
        <fullName evidence="4">Na(+)-translocating NADH-quinone reductase subunit E</fullName>
    </recommendedName>
</protein>
<gene>
    <name evidence="2" type="ORF">BOW52_04425</name>
</gene>
<dbReference type="PANTHER" id="PTHR40691:SF1">
    <property type="entry name" value="EXPORTED PROTEIN"/>
    <property type="match status" value="1"/>
</dbReference>
<dbReference type="Pfam" id="PF04400">
    <property type="entry name" value="NqrM"/>
    <property type="match status" value="1"/>
</dbReference>
<evidence type="ECO:0000256" key="1">
    <source>
        <dbReference type="SAM" id="Phobius"/>
    </source>
</evidence>
<evidence type="ECO:0008006" key="4">
    <source>
        <dbReference type="Google" id="ProtNLM"/>
    </source>
</evidence>
<reference evidence="2 3" key="1">
    <citation type="submission" date="2016-11" db="EMBL/GenBank/DDBJ databases">
        <title>Mixed transmission modes and dynamic genome evolution in an obligate animal-bacterial symbiosis.</title>
        <authorList>
            <person name="Russell S.L."/>
            <person name="Corbett-Detig R.B."/>
            <person name="Cavanaugh C.M."/>
        </authorList>
    </citation>
    <scope>NUCLEOTIDE SEQUENCE [LARGE SCALE GENOMIC DNA]</scope>
    <source>
        <strain evidence="2">Sp-SM6</strain>
    </source>
</reference>
<keyword evidence="1" id="KW-0472">Membrane</keyword>
<organism evidence="2 3">
    <name type="scientific">Solemya elarraichensis gill symbiont</name>
    <dbReference type="NCBI Taxonomy" id="1918949"/>
    <lineage>
        <taxon>Bacteria</taxon>
        <taxon>Pseudomonadati</taxon>
        <taxon>Pseudomonadota</taxon>
        <taxon>Gammaproteobacteria</taxon>
        <taxon>sulfur-oxidizing symbionts</taxon>
    </lineage>
</organism>
<dbReference type="RefSeq" id="WP_078476629.1">
    <property type="nucleotide sequence ID" value="NZ_MPRK01000058.1"/>
</dbReference>
<accession>A0A1T2L916</accession>
<dbReference type="OrthoDB" id="5296227at2"/>
<dbReference type="AlphaFoldDB" id="A0A1T2L916"/>
<dbReference type="InterPro" id="IPR007495">
    <property type="entry name" value="NqrM"/>
</dbReference>
<keyword evidence="1" id="KW-1133">Transmembrane helix</keyword>
<proteinExistence type="predicted"/>
<dbReference type="PANTHER" id="PTHR40691">
    <property type="entry name" value="(NA+)-NQR MATURATION NQRM"/>
    <property type="match status" value="1"/>
</dbReference>
<evidence type="ECO:0000313" key="2">
    <source>
        <dbReference type="EMBL" id="OOZ41593.1"/>
    </source>
</evidence>
<dbReference type="Proteomes" id="UP000190198">
    <property type="component" value="Unassembled WGS sequence"/>
</dbReference>
<feature type="transmembrane region" description="Helical" evidence="1">
    <location>
        <begin position="6"/>
        <end position="23"/>
    </location>
</feature>
<keyword evidence="1" id="KW-0812">Transmembrane</keyword>
<comment type="caution">
    <text evidence="2">The sequence shown here is derived from an EMBL/GenBank/DDBJ whole genome shotgun (WGS) entry which is preliminary data.</text>
</comment>
<evidence type="ECO:0000313" key="3">
    <source>
        <dbReference type="Proteomes" id="UP000190198"/>
    </source>
</evidence>